<dbReference type="AlphaFoldDB" id="X0YB80"/>
<feature type="domain" description="3-keto-alpha-glucoside-1,2-lyase/3-keto-2-hydroxy-glucal hydratase" evidence="1">
    <location>
        <begin position="2"/>
        <end position="177"/>
    </location>
</feature>
<organism evidence="2">
    <name type="scientific">marine sediment metagenome</name>
    <dbReference type="NCBI Taxonomy" id="412755"/>
    <lineage>
        <taxon>unclassified sequences</taxon>
        <taxon>metagenomes</taxon>
        <taxon>ecological metagenomes</taxon>
    </lineage>
</organism>
<accession>X0YB80</accession>
<proteinExistence type="predicted"/>
<protein>
    <recommendedName>
        <fullName evidence="1">3-keto-alpha-glucoside-1,2-lyase/3-keto-2-hydroxy-glucal hydratase domain-containing protein</fullName>
    </recommendedName>
</protein>
<dbReference type="EMBL" id="BARS01052389">
    <property type="protein sequence ID" value="GAG53120.1"/>
    <property type="molecule type" value="Genomic_DNA"/>
</dbReference>
<gene>
    <name evidence="2" type="ORF">S01H1_77898</name>
</gene>
<dbReference type="Pfam" id="PF06439">
    <property type="entry name" value="3keto-disac_hyd"/>
    <property type="match status" value="1"/>
</dbReference>
<dbReference type="Gene3D" id="2.60.120.560">
    <property type="entry name" value="Exo-inulinase, domain 1"/>
    <property type="match status" value="1"/>
</dbReference>
<dbReference type="GO" id="GO:0016787">
    <property type="term" value="F:hydrolase activity"/>
    <property type="evidence" value="ECO:0007669"/>
    <property type="project" value="InterPro"/>
</dbReference>
<evidence type="ECO:0000313" key="2">
    <source>
        <dbReference type="EMBL" id="GAG53120.1"/>
    </source>
</evidence>
<evidence type="ECO:0000259" key="1">
    <source>
        <dbReference type="Pfam" id="PF06439"/>
    </source>
</evidence>
<feature type="non-terminal residue" evidence="2">
    <location>
        <position position="1"/>
    </location>
</feature>
<comment type="caution">
    <text evidence="2">The sequence shown here is derived from an EMBL/GenBank/DDBJ whole genome shotgun (WGS) entry which is preliminary data.</text>
</comment>
<name>X0YB80_9ZZZZ</name>
<dbReference type="InterPro" id="IPR010496">
    <property type="entry name" value="AL/BT2_dom"/>
</dbReference>
<sequence length="193" mass="22127">IDETMVLTAKGGRDLVTKKKFGYFDLRLEYNVAEKCNSGIMFRVVEKTQERNPWRLAPEYQIYDSYNIKVRGDRCAGALYGLIAAPKDLAKKPGQWNQVRILLEPAGHNKERLRFWLNGQQTVDIIVDHAPDSQWSKLIRNEDFKDHFAEGFFKARTGPILLQDHGSRIAFRNIRIRELDGTAAQSNPKPPNG</sequence>
<reference evidence="2" key="1">
    <citation type="journal article" date="2014" name="Front. Microbiol.">
        <title>High frequency of phylogenetically diverse reductive dehalogenase-homologous genes in deep subseafloor sedimentary metagenomes.</title>
        <authorList>
            <person name="Kawai M."/>
            <person name="Futagami T."/>
            <person name="Toyoda A."/>
            <person name="Takaki Y."/>
            <person name="Nishi S."/>
            <person name="Hori S."/>
            <person name="Arai W."/>
            <person name="Tsubouchi T."/>
            <person name="Morono Y."/>
            <person name="Uchiyama I."/>
            <person name="Ito T."/>
            <person name="Fujiyama A."/>
            <person name="Inagaki F."/>
            <person name="Takami H."/>
        </authorList>
    </citation>
    <scope>NUCLEOTIDE SEQUENCE</scope>
    <source>
        <strain evidence="2">Expedition CK06-06</strain>
    </source>
</reference>